<name>A0A8J4DC09_9CHLO</name>
<dbReference type="Proteomes" id="UP000722791">
    <property type="component" value="Unassembled WGS sequence"/>
</dbReference>
<sequence length="339" mass="34035">WLPAVVLEWPQPVASTPPMPVPPPPIAIGASSSAFNATAFLSPMARASVANSQHRSVFHDADRPQSSSFMTLEGPGPAGAVGLLASGAAGFPRHAPVDTPAAGSQLTLPNIMPSLSLGMASISSTVAVATAAVESGTATASVTGGAFGSPASAAAMEEPAALTGAELAPLAGAELLYVIQTWQRHHLLLASVPYAITLFDCGGRVLQQNQGSVDFMGEITGDPMEQHHSIAAAAAGAGTAAGVGAGLEQRTSATLGAKTGAQASGKSGLGSGPGGGTGIGFAGGPPLMDISEVDVLSVLFCLCPDLLDEMLEEVICGNMWRGIVQVPRVMRPCIRAAQR</sequence>
<gene>
    <name evidence="1" type="ORF">Vretimale_4800</name>
</gene>
<evidence type="ECO:0000313" key="1">
    <source>
        <dbReference type="EMBL" id="GIL99834.1"/>
    </source>
</evidence>
<dbReference type="EMBL" id="BNCQ01000007">
    <property type="protein sequence ID" value="GIL99834.1"/>
    <property type="molecule type" value="Genomic_DNA"/>
</dbReference>
<feature type="non-terminal residue" evidence="1">
    <location>
        <position position="1"/>
    </location>
</feature>
<evidence type="ECO:0008006" key="3">
    <source>
        <dbReference type="Google" id="ProtNLM"/>
    </source>
</evidence>
<reference evidence="1" key="1">
    <citation type="journal article" date="2021" name="Proc. Natl. Acad. Sci. U.S.A.">
        <title>Three genomes in the algal genus Volvox reveal the fate of a haploid sex-determining region after a transition to homothallism.</title>
        <authorList>
            <person name="Yamamoto K."/>
            <person name="Hamaji T."/>
            <person name="Kawai-Toyooka H."/>
            <person name="Matsuzaki R."/>
            <person name="Takahashi F."/>
            <person name="Nishimura Y."/>
            <person name="Kawachi M."/>
            <person name="Noguchi H."/>
            <person name="Minakuchi Y."/>
            <person name="Umen J.G."/>
            <person name="Toyoda A."/>
            <person name="Nozaki H."/>
        </authorList>
    </citation>
    <scope>NUCLEOTIDE SEQUENCE</scope>
    <source>
        <strain evidence="1">NIES-3785</strain>
    </source>
</reference>
<proteinExistence type="predicted"/>
<feature type="non-terminal residue" evidence="1">
    <location>
        <position position="339"/>
    </location>
</feature>
<comment type="caution">
    <text evidence="1">The sequence shown here is derived from an EMBL/GenBank/DDBJ whole genome shotgun (WGS) entry which is preliminary data.</text>
</comment>
<evidence type="ECO:0000313" key="2">
    <source>
        <dbReference type="Proteomes" id="UP000722791"/>
    </source>
</evidence>
<protein>
    <recommendedName>
        <fullName evidence="3">PAS domain-containing protein</fullName>
    </recommendedName>
</protein>
<organism evidence="1 2">
    <name type="scientific">Volvox reticuliferus</name>
    <dbReference type="NCBI Taxonomy" id="1737510"/>
    <lineage>
        <taxon>Eukaryota</taxon>
        <taxon>Viridiplantae</taxon>
        <taxon>Chlorophyta</taxon>
        <taxon>core chlorophytes</taxon>
        <taxon>Chlorophyceae</taxon>
        <taxon>CS clade</taxon>
        <taxon>Chlamydomonadales</taxon>
        <taxon>Volvocaceae</taxon>
        <taxon>Volvox</taxon>
    </lineage>
</organism>
<accession>A0A8J4DC09</accession>
<dbReference type="AlphaFoldDB" id="A0A8J4DC09"/>